<accession>B5LWF3</accession>
<dbReference type="KEGG" id="vg:6804847"/>
<evidence type="ECO:0000313" key="2">
    <source>
        <dbReference type="Proteomes" id="UP000204092"/>
    </source>
</evidence>
<dbReference type="EMBL" id="EU916176">
    <property type="protein sequence ID" value="ACH46816.1"/>
    <property type="molecule type" value="Genomic_DNA"/>
</dbReference>
<sequence length="244" mass="27572">MRDLVIRGLNLLWYKATLFLANLRHKYKWECRSHLVKYRPLQKVLDRLFKLDHRTCIVDCPSSVAESVHISQASLIVEGKGSRDVTTRANEIKNREFSNTIFKKSGRVNIHLEDLVPDPNTCKTFWLDITYRGHADTANRLPAKTFGVKYAGRHDKPLVFPPYGANSTILSGLGAPKVILGVTDDSEARDVTETAKQYAGLYGNFYEDHIDSQILKFHITESAPCSVKVYGDGKTNVLKVKCEC</sequence>
<keyword evidence="2" id="KW-1185">Reference proteome</keyword>
<protein>
    <submittedName>
        <fullName evidence="1">Uncharacterized protein</fullName>
    </submittedName>
</protein>
<dbReference type="RefSeq" id="YP_002154686.1">
    <property type="nucleotide sequence ID" value="NC_011183.1"/>
</dbReference>
<name>B5LWF3_9PHYC</name>
<dbReference type="Proteomes" id="UP000204092">
    <property type="component" value="Segment"/>
</dbReference>
<evidence type="ECO:0000313" key="1">
    <source>
        <dbReference type="EMBL" id="ACH46816.1"/>
    </source>
</evidence>
<proteinExistence type="predicted"/>
<reference evidence="1 2" key="1">
    <citation type="journal article" date="2009" name="Virology">
        <title>Genomic analysis of the smallest giant virus--Feldmannia sp. virus 158.</title>
        <authorList>
            <person name="Schroeder D.C."/>
            <person name="Park Y."/>
            <person name="Yoon H.M."/>
            <person name="Lee Y.S."/>
            <person name="Kang S.W."/>
            <person name="Meints R.H."/>
            <person name="Ivey R.G."/>
            <person name="Choi T.J."/>
        </authorList>
    </citation>
    <scope>NUCLEOTIDE SEQUENCE [LARGE SCALE GENOMIC DNA]</scope>
    <source>
        <strain evidence="1">FsV-158</strain>
    </source>
</reference>
<dbReference type="GeneID" id="6804847"/>
<organism evidence="1 2">
    <name type="scientific">Feldmannia species virus</name>
    <dbReference type="NCBI Taxonomy" id="39420"/>
    <lineage>
        <taxon>Viruses</taxon>
        <taxon>Varidnaviria</taxon>
        <taxon>Bamfordvirae</taxon>
        <taxon>Nucleocytoviricota</taxon>
        <taxon>Megaviricetes</taxon>
        <taxon>Algavirales</taxon>
        <taxon>Phycodnaviridae</taxon>
        <taxon>Phaeovirus</taxon>
        <taxon>Phaeovirus feldmanniae</taxon>
    </lineage>
</organism>